<evidence type="ECO:0008006" key="7">
    <source>
        <dbReference type="Google" id="ProtNLM"/>
    </source>
</evidence>
<dbReference type="Proteomes" id="UP001549139">
    <property type="component" value="Unassembled WGS sequence"/>
</dbReference>
<gene>
    <name evidence="4" type="ORF">HF989_05960</name>
    <name evidence="3" type="ORF">JOF50_001962</name>
</gene>
<protein>
    <recommendedName>
        <fullName evidence="7">PepSY domain-containing protein</fullName>
    </recommendedName>
</protein>
<reference evidence="4 5" key="1">
    <citation type="submission" date="2020-04" db="EMBL/GenBank/DDBJ databases">
        <title>MicrobeNet Type strains.</title>
        <authorList>
            <person name="Nicholson A.C."/>
        </authorList>
    </citation>
    <scope>NUCLEOTIDE SEQUENCE [LARGE SCALE GENOMIC DNA]</scope>
    <source>
        <strain evidence="4 5">ATCC 700355</strain>
    </source>
</reference>
<evidence type="ECO:0000313" key="5">
    <source>
        <dbReference type="Proteomes" id="UP000554284"/>
    </source>
</evidence>
<comment type="caution">
    <text evidence="4">The sequence shown here is derived from an EMBL/GenBank/DDBJ whole genome shotgun (WGS) entry which is preliminary data.</text>
</comment>
<keyword evidence="2" id="KW-0732">Signal</keyword>
<feature type="region of interest" description="Disordered" evidence="1">
    <location>
        <begin position="26"/>
        <end position="70"/>
    </location>
</feature>
<dbReference type="AlphaFoldDB" id="A0A7X6LS28"/>
<organism evidence="4 5">
    <name type="scientific">Corynebacterium mucifaciens</name>
    <dbReference type="NCBI Taxonomy" id="57171"/>
    <lineage>
        <taxon>Bacteria</taxon>
        <taxon>Bacillati</taxon>
        <taxon>Actinomycetota</taxon>
        <taxon>Actinomycetes</taxon>
        <taxon>Mycobacteriales</taxon>
        <taxon>Corynebacteriaceae</taxon>
        <taxon>Corynebacterium</taxon>
    </lineage>
</organism>
<dbReference type="RefSeq" id="WP_168684785.1">
    <property type="nucleotide sequence ID" value="NZ_JAAXPF010000005.1"/>
</dbReference>
<evidence type="ECO:0000313" key="3">
    <source>
        <dbReference type="EMBL" id="MET3945163.1"/>
    </source>
</evidence>
<feature type="signal peptide" evidence="2">
    <location>
        <begin position="1"/>
        <end position="24"/>
    </location>
</feature>
<accession>A0A7X6LS28</accession>
<evidence type="ECO:0000313" key="6">
    <source>
        <dbReference type="Proteomes" id="UP001549139"/>
    </source>
</evidence>
<dbReference type="EMBL" id="JAAXPF010000005">
    <property type="protein sequence ID" value="NKY68921.1"/>
    <property type="molecule type" value="Genomic_DNA"/>
</dbReference>
<proteinExistence type="predicted"/>
<dbReference type="Proteomes" id="UP000554284">
    <property type="component" value="Unassembled WGS sequence"/>
</dbReference>
<evidence type="ECO:0000313" key="4">
    <source>
        <dbReference type="EMBL" id="NKY68921.1"/>
    </source>
</evidence>
<feature type="compositionally biased region" description="Low complexity" evidence="1">
    <location>
        <begin position="32"/>
        <end position="63"/>
    </location>
</feature>
<dbReference type="EMBL" id="JBEPNZ010000001">
    <property type="protein sequence ID" value="MET3945163.1"/>
    <property type="molecule type" value="Genomic_DNA"/>
</dbReference>
<evidence type="ECO:0000256" key="1">
    <source>
        <dbReference type="SAM" id="MobiDB-lite"/>
    </source>
</evidence>
<dbReference type="PROSITE" id="PS51257">
    <property type="entry name" value="PROKAR_LIPOPROTEIN"/>
    <property type="match status" value="1"/>
</dbReference>
<sequence length="137" mass="14187">MTSTRIVATVAATAVALTSLTACSGTNEPGNQSTAVSTETVASSETVTSEQTSAPAPTGAGAANTKDLPRAVTRYTDEARAEMAEDGLAEADVQAVLDAAHAGDAEVEWDDDGYWELGWQDIDVDITPDGLVREADR</sequence>
<feature type="chain" id="PRO_5039050524" description="PepSY domain-containing protein" evidence="2">
    <location>
        <begin position="25"/>
        <end position="137"/>
    </location>
</feature>
<reference evidence="3 6" key="2">
    <citation type="submission" date="2024-06" db="EMBL/GenBank/DDBJ databases">
        <title>Sequencing the genomes of 1000 actinobacteria strains.</title>
        <authorList>
            <person name="Klenk H.-P."/>
        </authorList>
    </citation>
    <scope>NUCLEOTIDE SEQUENCE [LARGE SCALE GENOMIC DNA]</scope>
    <source>
        <strain evidence="3 6">DSM 44265</strain>
    </source>
</reference>
<name>A0A7X6LS28_9CORY</name>
<keyword evidence="6" id="KW-1185">Reference proteome</keyword>
<evidence type="ECO:0000256" key="2">
    <source>
        <dbReference type="SAM" id="SignalP"/>
    </source>
</evidence>